<comment type="caution">
    <text evidence="3">The sequence shown here is derived from an EMBL/GenBank/DDBJ whole genome shotgun (WGS) entry which is preliminary data.</text>
</comment>
<feature type="domain" description="Glucosamine/galactosamine-6-phosphate isomerase" evidence="2">
    <location>
        <begin position="12"/>
        <end position="223"/>
    </location>
</feature>
<dbReference type="InterPro" id="IPR037171">
    <property type="entry name" value="NagB/RpiA_transferase-like"/>
</dbReference>
<dbReference type="GO" id="GO:0019262">
    <property type="term" value="P:N-acetylneuraminate catabolic process"/>
    <property type="evidence" value="ECO:0007669"/>
    <property type="project" value="TreeGrafter"/>
</dbReference>
<dbReference type="Proteomes" id="UP001155182">
    <property type="component" value="Unassembled WGS sequence"/>
</dbReference>
<dbReference type="PANTHER" id="PTHR11280:SF5">
    <property type="entry name" value="GLUCOSAMINE-6-PHOSPHATE ISOMERASE"/>
    <property type="match status" value="1"/>
</dbReference>
<keyword evidence="4" id="KW-1185">Reference proteome</keyword>
<dbReference type="RefSeq" id="WP_252589570.1">
    <property type="nucleotide sequence ID" value="NZ_JAMWYS010000058.1"/>
</dbReference>
<dbReference type="GO" id="GO:0042802">
    <property type="term" value="F:identical protein binding"/>
    <property type="evidence" value="ECO:0007669"/>
    <property type="project" value="TreeGrafter"/>
</dbReference>
<dbReference type="CDD" id="cd01399">
    <property type="entry name" value="GlcN6P_deaminase"/>
    <property type="match status" value="1"/>
</dbReference>
<organism evidence="3 4">
    <name type="scientific">Solitalea agri</name>
    <dbReference type="NCBI Taxonomy" id="2953739"/>
    <lineage>
        <taxon>Bacteria</taxon>
        <taxon>Pseudomonadati</taxon>
        <taxon>Bacteroidota</taxon>
        <taxon>Sphingobacteriia</taxon>
        <taxon>Sphingobacteriales</taxon>
        <taxon>Sphingobacteriaceae</taxon>
        <taxon>Solitalea</taxon>
    </lineage>
</organism>
<evidence type="ECO:0000259" key="2">
    <source>
        <dbReference type="Pfam" id="PF01182"/>
    </source>
</evidence>
<dbReference type="GO" id="GO:0005975">
    <property type="term" value="P:carbohydrate metabolic process"/>
    <property type="evidence" value="ECO:0007669"/>
    <property type="project" value="InterPro"/>
</dbReference>
<proteinExistence type="predicted"/>
<sequence>MKIIVADTYEDLSLQVANDVVQYLSKAGTPLFCPASGDTPAGLYAELVKQQQQGIINTSNWRFVGLDEWGGMNGEDEGSCRFYLNKQLFFPIQTPEENIVFFNGKVENPIVECERIEEFIDHHKGIDVVVLGLGMNGHIGMNEPGTSSDLYSHVSTLDTVTQEVGQKYFSSQKKLLTGLTLGVASIMDAKHVILMVSGEKKSSIVKKVIEGAITTEVPASLLRNHPSFCIYMDNAAAGLG</sequence>
<dbReference type="InterPro" id="IPR006148">
    <property type="entry name" value="Glc/Gal-6P_isomerase"/>
</dbReference>
<dbReference type="Pfam" id="PF01182">
    <property type="entry name" value="Glucosamine_iso"/>
    <property type="match status" value="1"/>
</dbReference>
<evidence type="ECO:0000256" key="1">
    <source>
        <dbReference type="ARBA" id="ARBA00022801"/>
    </source>
</evidence>
<gene>
    <name evidence="3" type="ORF">NF867_16870</name>
</gene>
<protein>
    <submittedName>
        <fullName evidence="3">Glucosamine-6-phosphate deaminase</fullName>
    </submittedName>
</protein>
<dbReference type="Gene3D" id="3.40.50.1360">
    <property type="match status" value="1"/>
</dbReference>
<evidence type="ECO:0000313" key="4">
    <source>
        <dbReference type="Proteomes" id="UP001155182"/>
    </source>
</evidence>
<dbReference type="GO" id="GO:0004342">
    <property type="term" value="F:glucosamine-6-phosphate deaminase activity"/>
    <property type="evidence" value="ECO:0007669"/>
    <property type="project" value="InterPro"/>
</dbReference>
<evidence type="ECO:0000313" key="3">
    <source>
        <dbReference type="EMBL" id="MCO4294538.1"/>
    </source>
</evidence>
<dbReference type="GO" id="GO:0006046">
    <property type="term" value="P:N-acetylglucosamine catabolic process"/>
    <property type="evidence" value="ECO:0007669"/>
    <property type="project" value="TreeGrafter"/>
</dbReference>
<dbReference type="SUPFAM" id="SSF100950">
    <property type="entry name" value="NagB/RpiA/CoA transferase-like"/>
    <property type="match status" value="1"/>
</dbReference>
<reference evidence="3" key="1">
    <citation type="submission" date="2022-06" db="EMBL/GenBank/DDBJ databases">
        <title>Solitalea sp. MAHUQ-68 isolated from rhizospheric soil.</title>
        <authorList>
            <person name="Huq M.A."/>
        </authorList>
    </citation>
    <scope>NUCLEOTIDE SEQUENCE</scope>
    <source>
        <strain evidence="3">MAHUQ-68</strain>
    </source>
</reference>
<accession>A0A9X2FCW6</accession>
<dbReference type="GO" id="GO:0005737">
    <property type="term" value="C:cytoplasm"/>
    <property type="evidence" value="ECO:0007669"/>
    <property type="project" value="TreeGrafter"/>
</dbReference>
<dbReference type="InterPro" id="IPR004547">
    <property type="entry name" value="Glucosamine6P_isomerase"/>
</dbReference>
<dbReference type="GO" id="GO:0006043">
    <property type="term" value="P:glucosamine catabolic process"/>
    <property type="evidence" value="ECO:0007669"/>
    <property type="project" value="TreeGrafter"/>
</dbReference>
<dbReference type="PANTHER" id="PTHR11280">
    <property type="entry name" value="GLUCOSAMINE-6-PHOSPHATE ISOMERASE"/>
    <property type="match status" value="1"/>
</dbReference>
<name>A0A9X2FCW6_9SPHI</name>
<dbReference type="EMBL" id="JAMWYS010000058">
    <property type="protein sequence ID" value="MCO4294538.1"/>
    <property type="molecule type" value="Genomic_DNA"/>
</dbReference>
<dbReference type="AlphaFoldDB" id="A0A9X2FCW6"/>
<keyword evidence="1" id="KW-0378">Hydrolase</keyword>